<dbReference type="STRING" id="6689.A0A3R7PV69"/>
<evidence type="ECO:0000313" key="6">
    <source>
        <dbReference type="Proteomes" id="UP000283509"/>
    </source>
</evidence>
<dbReference type="GO" id="GO:0004177">
    <property type="term" value="F:aminopeptidase activity"/>
    <property type="evidence" value="ECO:0007669"/>
    <property type="project" value="UniProtKB-KW"/>
</dbReference>
<dbReference type="AlphaFoldDB" id="A0A3R7PV69"/>
<keyword evidence="1 5" id="KW-0645">Protease</keyword>
<name>A0A3R7PV69_PENVA</name>
<evidence type="ECO:0000259" key="4">
    <source>
        <dbReference type="Pfam" id="PF00930"/>
    </source>
</evidence>
<dbReference type="GO" id="GO:0008239">
    <property type="term" value="F:dipeptidyl-peptidase activity"/>
    <property type="evidence" value="ECO:0007669"/>
    <property type="project" value="TreeGrafter"/>
</dbReference>
<evidence type="ECO:0000256" key="1">
    <source>
        <dbReference type="ARBA" id="ARBA00022438"/>
    </source>
</evidence>
<comment type="caution">
    <text evidence="5">The sequence shown here is derived from an EMBL/GenBank/DDBJ whole genome shotgun (WGS) entry which is preliminary data.</text>
</comment>
<dbReference type="PANTHER" id="PTHR11731:SF200">
    <property type="entry name" value="DIPEPTIDYL PEPTIDASE 10, ISOFORM B"/>
    <property type="match status" value="1"/>
</dbReference>
<dbReference type="Proteomes" id="UP000283509">
    <property type="component" value="Unassembled WGS sequence"/>
</dbReference>
<evidence type="ECO:0000313" key="5">
    <source>
        <dbReference type="EMBL" id="ROT83557.1"/>
    </source>
</evidence>
<dbReference type="GO" id="GO:0006508">
    <property type="term" value="P:proteolysis"/>
    <property type="evidence" value="ECO:0007669"/>
    <property type="project" value="InterPro"/>
</dbReference>
<keyword evidence="3" id="KW-0325">Glycoprotein</keyword>
<evidence type="ECO:0000256" key="3">
    <source>
        <dbReference type="ARBA" id="ARBA00023180"/>
    </source>
</evidence>
<reference evidence="5 6" key="1">
    <citation type="submission" date="2018-04" db="EMBL/GenBank/DDBJ databases">
        <authorList>
            <person name="Zhang X."/>
            <person name="Yuan J."/>
            <person name="Li F."/>
            <person name="Xiang J."/>
        </authorList>
    </citation>
    <scope>NUCLEOTIDE SEQUENCE [LARGE SCALE GENOMIC DNA]</scope>
    <source>
        <tissue evidence="5">Muscle</tissue>
    </source>
</reference>
<keyword evidence="1 5" id="KW-0031">Aminopeptidase</keyword>
<keyword evidence="6" id="KW-1185">Reference proteome</keyword>
<dbReference type="GO" id="GO:0005886">
    <property type="term" value="C:plasma membrane"/>
    <property type="evidence" value="ECO:0007669"/>
    <property type="project" value="TreeGrafter"/>
</dbReference>
<dbReference type="PANTHER" id="PTHR11731">
    <property type="entry name" value="PROTEASE FAMILY S9B,C DIPEPTIDYL-PEPTIDASE IV-RELATED"/>
    <property type="match status" value="1"/>
</dbReference>
<gene>
    <name evidence="5" type="ORF">C7M84_023249</name>
</gene>
<protein>
    <submittedName>
        <fullName evidence="5">Dipeptidyl aminopeptidase-like protein 6</fullName>
    </submittedName>
</protein>
<dbReference type="Gene3D" id="2.140.10.30">
    <property type="entry name" value="Dipeptidylpeptidase IV, N-terminal domain"/>
    <property type="match status" value="1"/>
</dbReference>
<dbReference type="InterPro" id="IPR002469">
    <property type="entry name" value="Peptidase_S9B_N"/>
</dbReference>
<evidence type="ECO:0000256" key="2">
    <source>
        <dbReference type="ARBA" id="ARBA00022825"/>
    </source>
</evidence>
<reference evidence="5 6" key="2">
    <citation type="submission" date="2019-01" db="EMBL/GenBank/DDBJ databases">
        <title>The decoding of complex shrimp genome reveals the adaptation for benthos swimmer, frequently molting mechanism and breeding impact on genome.</title>
        <authorList>
            <person name="Sun Y."/>
            <person name="Gao Y."/>
            <person name="Yu Y."/>
        </authorList>
    </citation>
    <scope>NUCLEOTIDE SEQUENCE [LARGE SCALE GENOMIC DNA]</scope>
    <source>
        <tissue evidence="5">Muscle</tissue>
    </source>
</reference>
<proteinExistence type="predicted"/>
<sequence>MYSLSPSLVFLDIFPFPDAFGSPLTSTLLPLRLRGFSDDKRTHAQTFTIPRASHEQTYVGMHAYPTIYHLTCSLSAVLRIYDPAVFSHSWRIISRHWASHCHPCPFAGPSVDTLQPPLALPVWHPCLPSRARLATVELVWEYILHSVSAVWANAEGTRLCYAAFNDTAVQDAKIPIYTSIYTTIREVRYPKVDTKNPVATLWAVDLRESTPKPRDLKPPTRVRDQSVGVWFVPFPVLLSCCCEHVVVYKLVLSVHTVRDIEV</sequence>
<dbReference type="EMBL" id="QCYY01000669">
    <property type="protein sequence ID" value="ROT83557.1"/>
    <property type="molecule type" value="Genomic_DNA"/>
</dbReference>
<accession>A0A3R7PV69</accession>
<dbReference type="GO" id="GO:0008236">
    <property type="term" value="F:serine-type peptidase activity"/>
    <property type="evidence" value="ECO:0007669"/>
    <property type="project" value="UniProtKB-KW"/>
</dbReference>
<keyword evidence="1 5" id="KW-0378">Hydrolase</keyword>
<keyword evidence="2" id="KW-0720">Serine protease</keyword>
<dbReference type="InterPro" id="IPR050278">
    <property type="entry name" value="Serine_Prot_S9B/DPPIV"/>
</dbReference>
<feature type="domain" description="Dipeptidylpeptidase IV N-terminal" evidence="4">
    <location>
        <begin position="143"/>
        <end position="224"/>
    </location>
</feature>
<organism evidence="5 6">
    <name type="scientific">Penaeus vannamei</name>
    <name type="common">Whiteleg shrimp</name>
    <name type="synonym">Litopenaeus vannamei</name>
    <dbReference type="NCBI Taxonomy" id="6689"/>
    <lineage>
        <taxon>Eukaryota</taxon>
        <taxon>Metazoa</taxon>
        <taxon>Ecdysozoa</taxon>
        <taxon>Arthropoda</taxon>
        <taxon>Crustacea</taxon>
        <taxon>Multicrustacea</taxon>
        <taxon>Malacostraca</taxon>
        <taxon>Eumalacostraca</taxon>
        <taxon>Eucarida</taxon>
        <taxon>Decapoda</taxon>
        <taxon>Dendrobranchiata</taxon>
        <taxon>Penaeoidea</taxon>
        <taxon>Penaeidae</taxon>
        <taxon>Penaeus</taxon>
    </lineage>
</organism>
<dbReference type="Pfam" id="PF00930">
    <property type="entry name" value="DPPIV_N"/>
    <property type="match status" value="1"/>
</dbReference>